<name>A0A1Y1YF17_9PLEO</name>
<comment type="caution">
    <text evidence="2">The sequence shown here is derived from an EMBL/GenBank/DDBJ whole genome shotgun (WGS) entry which is preliminary data.</text>
</comment>
<accession>A0A1Y1YF17</accession>
<dbReference type="AlphaFoldDB" id="A0A1Y1YF17"/>
<feature type="region of interest" description="Disordered" evidence="1">
    <location>
        <begin position="676"/>
        <end position="723"/>
    </location>
</feature>
<evidence type="ECO:0000313" key="2">
    <source>
        <dbReference type="EMBL" id="ORX96589.1"/>
    </source>
</evidence>
<proteinExistence type="predicted"/>
<gene>
    <name evidence="2" type="ORF">BCR34DRAFT_593794</name>
</gene>
<keyword evidence="3" id="KW-1185">Reference proteome</keyword>
<dbReference type="Proteomes" id="UP000193144">
    <property type="component" value="Unassembled WGS sequence"/>
</dbReference>
<dbReference type="EMBL" id="MCFA01000252">
    <property type="protein sequence ID" value="ORX96589.1"/>
    <property type="molecule type" value="Genomic_DNA"/>
</dbReference>
<organism evidence="2 3">
    <name type="scientific">Clohesyomyces aquaticus</name>
    <dbReference type="NCBI Taxonomy" id="1231657"/>
    <lineage>
        <taxon>Eukaryota</taxon>
        <taxon>Fungi</taxon>
        <taxon>Dikarya</taxon>
        <taxon>Ascomycota</taxon>
        <taxon>Pezizomycotina</taxon>
        <taxon>Dothideomycetes</taxon>
        <taxon>Pleosporomycetidae</taxon>
        <taxon>Pleosporales</taxon>
        <taxon>Lindgomycetaceae</taxon>
        <taxon>Clohesyomyces</taxon>
    </lineage>
</organism>
<feature type="compositionally biased region" description="Polar residues" evidence="1">
    <location>
        <begin position="685"/>
        <end position="701"/>
    </location>
</feature>
<reference evidence="2 3" key="1">
    <citation type="submission" date="2016-07" db="EMBL/GenBank/DDBJ databases">
        <title>Pervasive Adenine N6-methylation of Active Genes in Fungi.</title>
        <authorList>
            <consortium name="DOE Joint Genome Institute"/>
            <person name="Mondo S.J."/>
            <person name="Dannebaum R.O."/>
            <person name="Kuo R.C."/>
            <person name="Labutti K."/>
            <person name="Haridas S."/>
            <person name="Kuo A."/>
            <person name="Salamov A."/>
            <person name="Ahrendt S.R."/>
            <person name="Lipzen A."/>
            <person name="Sullivan W."/>
            <person name="Andreopoulos W.B."/>
            <person name="Clum A."/>
            <person name="Lindquist E."/>
            <person name="Daum C."/>
            <person name="Ramamoorthy G.K."/>
            <person name="Gryganskyi A."/>
            <person name="Culley D."/>
            <person name="Magnuson J.K."/>
            <person name="James T.Y."/>
            <person name="O'Malley M.A."/>
            <person name="Stajich J.E."/>
            <person name="Spatafora J.W."/>
            <person name="Visel A."/>
            <person name="Grigoriev I.V."/>
        </authorList>
    </citation>
    <scope>NUCLEOTIDE SEQUENCE [LARGE SCALE GENOMIC DNA]</scope>
    <source>
        <strain evidence="2 3">CBS 115471</strain>
    </source>
</reference>
<evidence type="ECO:0000313" key="3">
    <source>
        <dbReference type="Proteomes" id="UP000193144"/>
    </source>
</evidence>
<protein>
    <submittedName>
        <fullName evidence="2">Uncharacterized protein</fullName>
    </submittedName>
</protein>
<dbReference type="OrthoDB" id="3942368at2759"/>
<evidence type="ECO:0000256" key="1">
    <source>
        <dbReference type="SAM" id="MobiDB-lite"/>
    </source>
</evidence>
<sequence length="723" mass="78941">MATLYIRRVIVTPDFTTSNRADDVIAAGQPLVVFDPTQPPVPEGATGTESPYCCTLALRNSGGPRLPIQLDGAYPAIEGMKNGFRLALVWNNVEVFRTPTIPSPLKGPNFSVLAQQLDWAFSNRPAFPCRLGGQWLARLYNSDGVTLVAYSKQFLMELCFVWSGPPAGPVNPTTSGTLARPDFEGIYPVDLFRLFFPAPPDIPQGGTPLMPWYFQRVMRTIWGLGLAINPNTAATQHLAYEIEHGAPTYVDDYLGGQFELRRLIRTTFPTMNCYDLAALAQLAIVIFQDSGGAELALSRWIFCDNYGYINPGPLFGWPQYPNCNNPFFARPGVVPFYQEPPNNPDRRPFSNHAWVEVTPDPAFPLNRTVLDATHCLQNAPNDPAMGTQSRNVYLQAQTDQSRGNFTQRYGFRVPRRHATFETAATATGLINNASCDPETILTFVKQILQTATISDTDILVGSAGCQILTNINAVTPDQLSGPVHIEISNFEDEADARFTYSKRERILRRLIPAEGLLPIQEPLGDETIRTSTNITLRRNALLLRIFTSPQPGADIPATTDILLRLATLLDSHIATHAVNSGLEVRPKPVLRENPTISHVVGTAFTLHLNNLDNIGPILIAESDDHRVVLPAGPGTRDGAFKFFAIGVGKVGVRLCVAHREKLTAGVTVVEVEIVEGGDGGGDGDPNTQGAPAKTSHPSNVAASHPRSGRKLRSGLATEQQRGK</sequence>